<dbReference type="Proteomes" id="UP001054889">
    <property type="component" value="Unassembled WGS sequence"/>
</dbReference>
<reference evidence="3" key="1">
    <citation type="journal article" date="2018" name="DNA Res.">
        <title>Multiple hybrid de novo genome assembly of finger millet, an orphan allotetraploid crop.</title>
        <authorList>
            <person name="Hatakeyama M."/>
            <person name="Aluri S."/>
            <person name="Balachadran M.T."/>
            <person name="Sivarajan S.R."/>
            <person name="Patrignani A."/>
            <person name="Gruter S."/>
            <person name="Poveda L."/>
            <person name="Shimizu-Inatsugi R."/>
            <person name="Baeten J."/>
            <person name="Francoijs K.J."/>
            <person name="Nataraja K.N."/>
            <person name="Reddy Y.A.N."/>
            <person name="Phadnis S."/>
            <person name="Ravikumar R.L."/>
            <person name="Schlapbach R."/>
            <person name="Sreeman S.M."/>
            <person name="Shimizu K.K."/>
        </authorList>
    </citation>
    <scope>NUCLEOTIDE SEQUENCE</scope>
</reference>
<dbReference type="EMBL" id="BQKI01000201">
    <property type="protein sequence ID" value="GJN41083.1"/>
    <property type="molecule type" value="Genomic_DNA"/>
</dbReference>
<keyword evidence="1" id="KW-0472">Membrane</keyword>
<gene>
    <name evidence="3" type="primary">gn00409</name>
    <name evidence="3" type="ORF">PR202_gn00409</name>
</gene>
<feature type="chain" id="PRO_5044022774" evidence="2">
    <location>
        <begin position="23"/>
        <end position="110"/>
    </location>
</feature>
<feature type="signal peptide" evidence="2">
    <location>
        <begin position="1"/>
        <end position="22"/>
    </location>
</feature>
<keyword evidence="2" id="KW-0732">Signal</keyword>
<reference evidence="3" key="2">
    <citation type="submission" date="2021-12" db="EMBL/GenBank/DDBJ databases">
        <title>Resequencing data analysis of finger millet.</title>
        <authorList>
            <person name="Hatakeyama M."/>
            <person name="Aluri S."/>
            <person name="Balachadran M.T."/>
            <person name="Sivarajan S.R."/>
            <person name="Poveda L."/>
            <person name="Shimizu-Inatsugi R."/>
            <person name="Schlapbach R."/>
            <person name="Sreeman S.M."/>
            <person name="Shimizu K.K."/>
        </authorList>
    </citation>
    <scope>NUCLEOTIDE SEQUENCE</scope>
</reference>
<dbReference type="AlphaFoldDB" id="A0AAV5FZH7"/>
<keyword evidence="1" id="KW-0812">Transmembrane</keyword>
<evidence type="ECO:0000256" key="1">
    <source>
        <dbReference type="SAM" id="Phobius"/>
    </source>
</evidence>
<name>A0AAV5FZH7_ELECO</name>
<keyword evidence="4" id="KW-1185">Reference proteome</keyword>
<keyword evidence="1" id="KW-1133">Transmembrane helix</keyword>
<comment type="caution">
    <text evidence="3">The sequence shown here is derived from an EMBL/GenBank/DDBJ whole genome shotgun (WGS) entry which is preliminary data.</text>
</comment>
<sequence>MCIPVLLLLGLKLASVIRRVYHLEAAAFLLGKENRKNSTRSGLVLHGQKEEELKWKWRSEAKLFQMYLILAGSLILAVSGNLAQERSRGKNLRKKISLKTVRATMSYPWR</sequence>
<accession>A0AAV5FZH7</accession>
<evidence type="ECO:0000313" key="4">
    <source>
        <dbReference type="Proteomes" id="UP001054889"/>
    </source>
</evidence>
<organism evidence="3 4">
    <name type="scientific">Eleusine coracana subsp. coracana</name>
    <dbReference type="NCBI Taxonomy" id="191504"/>
    <lineage>
        <taxon>Eukaryota</taxon>
        <taxon>Viridiplantae</taxon>
        <taxon>Streptophyta</taxon>
        <taxon>Embryophyta</taxon>
        <taxon>Tracheophyta</taxon>
        <taxon>Spermatophyta</taxon>
        <taxon>Magnoliopsida</taxon>
        <taxon>Liliopsida</taxon>
        <taxon>Poales</taxon>
        <taxon>Poaceae</taxon>
        <taxon>PACMAD clade</taxon>
        <taxon>Chloridoideae</taxon>
        <taxon>Cynodonteae</taxon>
        <taxon>Eleusininae</taxon>
        <taxon>Eleusine</taxon>
    </lineage>
</organism>
<feature type="transmembrane region" description="Helical" evidence="1">
    <location>
        <begin position="64"/>
        <end position="83"/>
    </location>
</feature>
<evidence type="ECO:0000313" key="3">
    <source>
        <dbReference type="EMBL" id="GJN41083.1"/>
    </source>
</evidence>
<evidence type="ECO:0000256" key="2">
    <source>
        <dbReference type="SAM" id="SignalP"/>
    </source>
</evidence>
<protein>
    <submittedName>
        <fullName evidence="3">Uncharacterized protein</fullName>
    </submittedName>
</protein>
<proteinExistence type="predicted"/>